<organism evidence="21 22">
    <name type="scientific">Zostera marina</name>
    <name type="common">Eelgrass</name>
    <dbReference type="NCBI Taxonomy" id="29655"/>
    <lineage>
        <taxon>Eukaryota</taxon>
        <taxon>Viridiplantae</taxon>
        <taxon>Streptophyta</taxon>
        <taxon>Embryophyta</taxon>
        <taxon>Tracheophyta</taxon>
        <taxon>Spermatophyta</taxon>
        <taxon>Magnoliopsida</taxon>
        <taxon>Liliopsida</taxon>
        <taxon>Zosteraceae</taxon>
        <taxon>Zostera</taxon>
    </lineage>
</organism>
<evidence type="ECO:0000259" key="20">
    <source>
        <dbReference type="PROSITE" id="PS51473"/>
    </source>
</evidence>
<evidence type="ECO:0000313" key="22">
    <source>
        <dbReference type="Proteomes" id="UP000036987"/>
    </source>
</evidence>
<dbReference type="InterPro" id="IPR038408">
    <property type="entry name" value="GNK2_sf"/>
</dbReference>
<accession>A0A0K9NZ87</accession>
<dbReference type="PANTHER" id="PTHR27002">
    <property type="entry name" value="RECEPTOR-LIKE SERINE/THREONINE-PROTEIN KINASE SD1-8"/>
    <property type="match status" value="1"/>
</dbReference>
<dbReference type="PROSITE" id="PS00108">
    <property type="entry name" value="PROTEIN_KINASE_ST"/>
    <property type="match status" value="1"/>
</dbReference>
<dbReference type="Pfam" id="PF01657">
    <property type="entry name" value="Stress-antifung"/>
    <property type="match status" value="2"/>
</dbReference>
<evidence type="ECO:0000256" key="12">
    <source>
        <dbReference type="ARBA" id="ARBA00023136"/>
    </source>
</evidence>
<dbReference type="InterPro" id="IPR011009">
    <property type="entry name" value="Kinase-like_dom_sf"/>
</dbReference>
<name>A0A0K9NZ87_ZOSMR</name>
<dbReference type="PROSITE" id="PS51473">
    <property type="entry name" value="GNK2"/>
    <property type="match status" value="2"/>
</dbReference>
<dbReference type="GO" id="GO:0007165">
    <property type="term" value="P:signal transduction"/>
    <property type="evidence" value="ECO:0000318"/>
    <property type="project" value="GO_Central"/>
</dbReference>
<evidence type="ECO:0000256" key="1">
    <source>
        <dbReference type="ARBA" id="ARBA00004167"/>
    </source>
</evidence>
<keyword evidence="11 17" id="KW-1133">Transmembrane helix</keyword>
<dbReference type="Pfam" id="PF00069">
    <property type="entry name" value="Pkinase"/>
    <property type="match status" value="1"/>
</dbReference>
<dbReference type="SMART" id="SM00220">
    <property type="entry name" value="S_TKc"/>
    <property type="match status" value="1"/>
</dbReference>
<evidence type="ECO:0000256" key="3">
    <source>
        <dbReference type="ARBA" id="ARBA00022527"/>
    </source>
</evidence>
<evidence type="ECO:0000256" key="9">
    <source>
        <dbReference type="ARBA" id="ARBA00022777"/>
    </source>
</evidence>
<dbReference type="OrthoDB" id="512375at2759"/>
<comment type="catalytic activity">
    <reaction evidence="15">
        <text>L-seryl-[protein] + ATP = O-phospho-L-seryl-[protein] + ADP + H(+)</text>
        <dbReference type="Rhea" id="RHEA:17989"/>
        <dbReference type="Rhea" id="RHEA-COMP:9863"/>
        <dbReference type="Rhea" id="RHEA-COMP:11604"/>
        <dbReference type="ChEBI" id="CHEBI:15378"/>
        <dbReference type="ChEBI" id="CHEBI:29999"/>
        <dbReference type="ChEBI" id="CHEBI:30616"/>
        <dbReference type="ChEBI" id="CHEBI:83421"/>
        <dbReference type="ChEBI" id="CHEBI:456216"/>
        <dbReference type="EC" id="2.7.11.1"/>
    </reaction>
</comment>
<dbReference type="InterPro" id="IPR008271">
    <property type="entry name" value="Ser/Thr_kinase_AS"/>
</dbReference>
<gene>
    <name evidence="21" type="ORF">ZOSMA_48G00260</name>
</gene>
<evidence type="ECO:0000256" key="5">
    <source>
        <dbReference type="ARBA" id="ARBA00022692"/>
    </source>
</evidence>
<dbReference type="GO" id="GO:0006955">
    <property type="term" value="P:immune response"/>
    <property type="evidence" value="ECO:0000318"/>
    <property type="project" value="GO_Central"/>
</dbReference>
<comment type="subcellular location">
    <subcellularLocation>
        <location evidence="1">Membrane</location>
        <topology evidence="1">Single-pass membrane protein</topology>
    </subcellularLocation>
</comment>
<evidence type="ECO:0000256" key="11">
    <source>
        <dbReference type="ARBA" id="ARBA00022989"/>
    </source>
</evidence>
<reference evidence="22" key="1">
    <citation type="journal article" date="2016" name="Nature">
        <title>The genome of the seagrass Zostera marina reveals angiosperm adaptation to the sea.</title>
        <authorList>
            <person name="Olsen J.L."/>
            <person name="Rouze P."/>
            <person name="Verhelst B."/>
            <person name="Lin Y.-C."/>
            <person name="Bayer T."/>
            <person name="Collen J."/>
            <person name="Dattolo E."/>
            <person name="De Paoli E."/>
            <person name="Dittami S."/>
            <person name="Maumus F."/>
            <person name="Michel G."/>
            <person name="Kersting A."/>
            <person name="Lauritano C."/>
            <person name="Lohaus R."/>
            <person name="Toepel M."/>
            <person name="Tonon T."/>
            <person name="Vanneste K."/>
            <person name="Amirebrahimi M."/>
            <person name="Brakel J."/>
            <person name="Bostroem C."/>
            <person name="Chovatia M."/>
            <person name="Grimwood J."/>
            <person name="Jenkins J.W."/>
            <person name="Jueterbock A."/>
            <person name="Mraz A."/>
            <person name="Stam W.T."/>
            <person name="Tice H."/>
            <person name="Bornberg-Bauer E."/>
            <person name="Green P.J."/>
            <person name="Pearson G.A."/>
            <person name="Procaccini G."/>
            <person name="Duarte C.M."/>
            <person name="Schmutz J."/>
            <person name="Reusch T.B.H."/>
            <person name="Van de Peer Y."/>
        </authorList>
    </citation>
    <scope>NUCLEOTIDE SEQUENCE [LARGE SCALE GENOMIC DNA]</scope>
    <source>
        <strain evidence="22">cv. Finnish</strain>
    </source>
</reference>
<dbReference type="InterPro" id="IPR000719">
    <property type="entry name" value="Prot_kinase_dom"/>
</dbReference>
<dbReference type="GO" id="GO:0004674">
    <property type="term" value="F:protein serine/threonine kinase activity"/>
    <property type="evidence" value="ECO:0000318"/>
    <property type="project" value="GO_Central"/>
</dbReference>
<dbReference type="SUPFAM" id="SSF56112">
    <property type="entry name" value="Protein kinase-like (PK-like)"/>
    <property type="match status" value="1"/>
</dbReference>
<dbReference type="AlphaFoldDB" id="A0A0K9NZ87"/>
<evidence type="ECO:0000256" key="10">
    <source>
        <dbReference type="ARBA" id="ARBA00022840"/>
    </source>
</evidence>
<feature type="domain" description="Protein kinase" evidence="19">
    <location>
        <begin position="338"/>
        <end position="611"/>
    </location>
</feature>
<dbReference type="InterPro" id="IPR002902">
    <property type="entry name" value="GNK2"/>
</dbReference>
<evidence type="ECO:0000256" key="14">
    <source>
        <dbReference type="ARBA" id="ARBA00047899"/>
    </source>
</evidence>
<keyword evidence="22" id="KW-1185">Reference proteome</keyword>
<dbReference type="Proteomes" id="UP000036987">
    <property type="component" value="Unassembled WGS sequence"/>
</dbReference>
<feature type="transmembrane region" description="Helical" evidence="17">
    <location>
        <begin position="262"/>
        <end position="286"/>
    </location>
</feature>
<evidence type="ECO:0000256" key="2">
    <source>
        <dbReference type="ARBA" id="ARBA00012513"/>
    </source>
</evidence>
<dbReference type="STRING" id="29655.A0A0K9NZ87"/>
<evidence type="ECO:0000256" key="15">
    <source>
        <dbReference type="ARBA" id="ARBA00048679"/>
    </source>
</evidence>
<protein>
    <recommendedName>
        <fullName evidence="2">non-specific serine/threonine protein kinase</fullName>
        <ecNumber evidence="2">2.7.11.1</ecNumber>
    </recommendedName>
</protein>
<comment type="catalytic activity">
    <reaction evidence="14">
        <text>L-threonyl-[protein] + ATP = O-phospho-L-threonyl-[protein] + ADP + H(+)</text>
        <dbReference type="Rhea" id="RHEA:46608"/>
        <dbReference type="Rhea" id="RHEA-COMP:11060"/>
        <dbReference type="Rhea" id="RHEA-COMP:11605"/>
        <dbReference type="ChEBI" id="CHEBI:15378"/>
        <dbReference type="ChEBI" id="CHEBI:30013"/>
        <dbReference type="ChEBI" id="CHEBI:30616"/>
        <dbReference type="ChEBI" id="CHEBI:61977"/>
        <dbReference type="ChEBI" id="CHEBI:456216"/>
        <dbReference type="EC" id="2.7.11.1"/>
    </reaction>
</comment>
<keyword evidence="9" id="KW-0418">Kinase</keyword>
<evidence type="ECO:0000256" key="7">
    <source>
        <dbReference type="ARBA" id="ARBA00022737"/>
    </source>
</evidence>
<keyword evidence="8" id="KW-0547">Nucleotide-binding</keyword>
<keyword evidence="3" id="KW-0723">Serine/threonine-protein kinase</keyword>
<evidence type="ECO:0000256" key="6">
    <source>
        <dbReference type="ARBA" id="ARBA00022729"/>
    </source>
</evidence>
<evidence type="ECO:0000313" key="21">
    <source>
        <dbReference type="EMBL" id="KMZ62106.1"/>
    </source>
</evidence>
<keyword evidence="5 17" id="KW-0812">Transmembrane</keyword>
<evidence type="ECO:0000256" key="18">
    <source>
        <dbReference type="SAM" id="SignalP"/>
    </source>
</evidence>
<dbReference type="CDD" id="cd23509">
    <property type="entry name" value="Gnk2-like"/>
    <property type="match status" value="2"/>
</dbReference>
<evidence type="ECO:0000256" key="8">
    <source>
        <dbReference type="ARBA" id="ARBA00022741"/>
    </source>
</evidence>
<keyword evidence="6 18" id="KW-0732">Signal</keyword>
<feature type="domain" description="Gnk2-homologous" evidence="20">
    <location>
        <begin position="137"/>
        <end position="245"/>
    </location>
</feature>
<keyword evidence="4" id="KW-0808">Transferase</keyword>
<feature type="signal peptide" evidence="18">
    <location>
        <begin position="1"/>
        <end position="23"/>
    </location>
</feature>
<feature type="compositionally biased region" description="Polar residues" evidence="16">
    <location>
        <begin position="622"/>
        <end position="639"/>
    </location>
</feature>
<evidence type="ECO:0000256" key="4">
    <source>
        <dbReference type="ARBA" id="ARBA00022679"/>
    </source>
</evidence>
<feature type="domain" description="Gnk2-homologous" evidence="20">
    <location>
        <begin position="26"/>
        <end position="131"/>
    </location>
</feature>
<evidence type="ECO:0000256" key="17">
    <source>
        <dbReference type="SAM" id="Phobius"/>
    </source>
</evidence>
<dbReference type="Gene3D" id="1.10.510.10">
    <property type="entry name" value="Transferase(Phosphotransferase) domain 1"/>
    <property type="match status" value="1"/>
</dbReference>
<dbReference type="EMBL" id="LFYR01001410">
    <property type="protein sequence ID" value="KMZ62106.1"/>
    <property type="molecule type" value="Genomic_DNA"/>
</dbReference>
<dbReference type="FunFam" id="1.10.510.10:FF:001023">
    <property type="entry name" value="Os07g0541700 protein"/>
    <property type="match status" value="1"/>
</dbReference>
<feature type="region of interest" description="Disordered" evidence="16">
    <location>
        <begin position="622"/>
        <end position="651"/>
    </location>
</feature>
<proteinExistence type="predicted"/>
<dbReference type="Gene3D" id="3.30.430.20">
    <property type="entry name" value="Gnk2 domain, C-X8-C-X2-C motif"/>
    <property type="match status" value="2"/>
</dbReference>
<evidence type="ECO:0000259" key="19">
    <source>
        <dbReference type="PROSITE" id="PS50011"/>
    </source>
</evidence>
<dbReference type="GO" id="GO:0005886">
    <property type="term" value="C:plasma membrane"/>
    <property type="evidence" value="ECO:0000318"/>
    <property type="project" value="GO_Central"/>
</dbReference>
<dbReference type="EC" id="2.7.11.1" evidence="2"/>
<comment type="caution">
    <text evidence="21">The sequence shown here is derived from an EMBL/GenBank/DDBJ whole genome shotgun (WGS) entry which is preliminary data.</text>
</comment>
<keyword evidence="7" id="KW-0677">Repeat</keyword>
<dbReference type="Gene3D" id="3.30.200.20">
    <property type="entry name" value="Phosphorylase Kinase, domain 1"/>
    <property type="match status" value="1"/>
</dbReference>
<feature type="chain" id="PRO_5005527321" description="non-specific serine/threonine protein kinase" evidence="18">
    <location>
        <begin position="24"/>
        <end position="651"/>
    </location>
</feature>
<dbReference type="GO" id="GO:0005524">
    <property type="term" value="F:ATP binding"/>
    <property type="evidence" value="ECO:0007669"/>
    <property type="project" value="UniProtKB-KW"/>
</dbReference>
<evidence type="ECO:0000256" key="13">
    <source>
        <dbReference type="ARBA" id="ARBA00023180"/>
    </source>
</evidence>
<keyword evidence="13" id="KW-0325">Glycoprotein</keyword>
<dbReference type="PANTHER" id="PTHR27002:SF804">
    <property type="entry name" value="OS02G0710500 PROTEIN"/>
    <property type="match status" value="1"/>
</dbReference>
<keyword evidence="12 17" id="KW-0472">Membrane</keyword>
<evidence type="ECO:0000256" key="16">
    <source>
        <dbReference type="SAM" id="MobiDB-lite"/>
    </source>
</evidence>
<dbReference type="PROSITE" id="PS50011">
    <property type="entry name" value="PROTEIN_KINASE_DOM"/>
    <property type="match status" value="1"/>
</dbReference>
<sequence>MFLQTSITHLLIFLFFLPQSSRAYYSDNTIIDCGSDIYTKKSQYHDNLKILLSSLNSSTPATGYFQDSQASFNGSNEVFGVAMCRGDLKLPEDCVPCLKYAVSEIGKLCLNKENAAVLYDYCFLRYSNQNFFGNPTGTEQFLIYSAKISKNREEFVKVREKLFEKLLVEATDGTKSPPFFAADTEAVSSDLSIFGLLQCTRDLLKEDCHDCLQTEIDKISTYGGYSIGLILFGRSCFLRYKKKEIKDGRNPLSPKKKTIGDIMGKMIGIIAGVLLFAAAMVFLLWFRKKKKNRRTIKKVNIMNDVVNSDESENDAIKIAGIEHLSMKFMDLSRATNHFSKENMIGRGGFGYGILNEQEIAVKRMNDKDSLQAAEQLDKEVTLLAGLQHVNLVRLIGYCIQENEMLLVYEYMANGSLETHLFDADSSRKVLNWTSRLNIIDGIIKGIQYLHEDSRLKIFHRDLKPENILLDRDLTPKITDFGISKSSDVNQTRGNITTNIIGTGGYMAPEYHFYGQFTSKSDIYSLGVMLLEILTCIRWSRCNNTPQNSNLRSYMSSGWKDATLSDKLAKIECKPYTSAQEKILTNILHIAMLCIENDPDLRPKISDVRDFIKFSNSSGFKISHMSPTQDLQPISESSSLPMGKIDDDNPWR</sequence>
<keyword evidence="10" id="KW-0067">ATP-binding</keyword>